<organism evidence="3 4">
    <name type="scientific">Pleurodeles waltl</name>
    <name type="common">Iberian ribbed newt</name>
    <dbReference type="NCBI Taxonomy" id="8319"/>
    <lineage>
        <taxon>Eukaryota</taxon>
        <taxon>Metazoa</taxon>
        <taxon>Chordata</taxon>
        <taxon>Craniata</taxon>
        <taxon>Vertebrata</taxon>
        <taxon>Euteleostomi</taxon>
        <taxon>Amphibia</taxon>
        <taxon>Batrachia</taxon>
        <taxon>Caudata</taxon>
        <taxon>Salamandroidea</taxon>
        <taxon>Salamandridae</taxon>
        <taxon>Pleurodelinae</taxon>
        <taxon>Pleurodeles</taxon>
    </lineage>
</organism>
<dbReference type="Pfam" id="PF12937">
    <property type="entry name" value="F-box-like"/>
    <property type="match status" value="1"/>
</dbReference>
<dbReference type="SUPFAM" id="SSF81383">
    <property type="entry name" value="F-box domain"/>
    <property type="match status" value="1"/>
</dbReference>
<evidence type="ECO:0000313" key="3">
    <source>
        <dbReference type="EMBL" id="KAJ1181759.1"/>
    </source>
</evidence>
<dbReference type="InterPro" id="IPR032675">
    <property type="entry name" value="LRR_dom_sf"/>
</dbReference>
<name>A0AAV7TYC3_PLEWA</name>
<keyword evidence="1" id="KW-0833">Ubl conjugation pathway</keyword>
<dbReference type="InterPro" id="IPR001810">
    <property type="entry name" value="F-box_dom"/>
</dbReference>
<dbReference type="CDD" id="cd22129">
    <property type="entry name" value="F-box_FBXL22"/>
    <property type="match status" value="1"/>
</dbReference>
<dbReference type="PANTHER" id="PTHR13382:SF69">
    <property type="entry name" value="FI18408P1"/>
    <property type="match status" value="1"/>
</dbReference>
<gene>
    <name evidence="3" type="ORF">NDU88_006959</name>
</gene>
<accession>A0AAV7TYC3</accession>
<proteinExistence type="predicted"/>
<protein>
    <recommendedName>
        <fullName evidence="2">F-box domain-containing protein</fullName>
    </recommendedName>
</protein>
<feature type="domain" description="F-box" evidence="2">
    <location>
        <begin position="9"/>
        <end position="43"/>
    </location>
</feature>
<evidence type="ECO:0000259" key="2">
    <source>
        <dbReference type="Pfam" id="PF12937"/>
    </source>
</evidence>
<dbReference type="InterPro" id="IPR006553">
    <property type="entry name" value="Leu-rich_rpt_Cys-con_subtyp"/>
</dbReference>
<dbReference type="SUPFAM" id="SSF52047">
    <property type="entry name" value="RNI-like"/>
    <property type="match status" value="1"/>
</dbReference>
<comment type="caution">
    <text evidence="3">The sequence shown here is derived from an EMBL/GenBank/DDBJ whole genome shotgun (WGS) entry which is preliminary data.</text>
</comment>
<sequence>MLLTQLNRECLLHVFSFLDKDSRRSLARTCRDLLDVFSDPALWPLLNFNSPAELQRSNFVLGPALKHLSIRWHSSRVKVCNIEDCMKSAFQRNICSRHEEVVNRFLAQVARRCPNLRSLTLSGCGHVTDAYVTLVLQSCSRLRTLKLENCARVTDALLQAVAASGRAVTTLHLDFCRNISQAGLKEVRQKCPSVALKAERSADMIPDVKSREKLALQRTFRKLLQY</sequence>
<keyword evidence="4" id="KW-1185">Reference proteome</keyword>
<evidence type="ECO:0000313" key="4">
    <source>
        <dbReference type="Proteomes" id="UP001066276"/>
    </source>
</evidence>
<dbReference type="AlphaFoldDB" id="A0AAV7TYC3"/>
<dbReference type="PANTHER" id="PTHR13382">
    <property type="entry name" value="MITOCHONDRIAL ATP SYNTHASE COUPLING FACTOR B"/>
    <property type="match status" value="1"/>
</dbReference>
<reference evidence="3" key="1">
    <citation type="journal article" date="2022" name="bioRxiv">
        <title>Sequencing and chromosome-scale assembly of the giantPleurodeles waltlgenome.</title>
        <authorList>
            <person name="Brown T."/>
            <person name="Elewa A."/>
            <person name="Iarovenko S."/>
            <person name="Subramanian E."/>
            <person name="Araus A.J."/>
            <person name="Petzold A."/>
            <person name="Susuki M."/>
            <person name="Suzuki K.-i.T."/>
            <person name="Hayashi T."/>
            <person name="Toyoda A."/>
            <person name="Oliveira C."/>
            <person name="Osipova E."/>
            <person name="Leigh N.D."/>
            <person name="Simon A."/>
            <person name="Yun M.H."/>
        </authorList>
    </citation>
    <scope>NUCLEOTIDE SEQUENCE</scope>
    <source>
        <strain evidence="3">20211129_DDA</strain>
        <tissue evidence="3">Liver</tissue>
    </source>
</reference>
<dbReference type="EMBL" id="JANPWB010000006">
    <property type="protein sequence ID" value="KAJ1181759.1"/>
    <property type="molecule type" value="Genomic_DNA"/>
</dbReference>
<dbReference type="InterPro" id="IPR050648">
    <property type="entry name" value="F-box_LRR-repeat"/>
</dbReference>
<dbReference type="InterPro" id="IPR036047">
    <property type="entry name" value="F-box-like_dom_sf"/>
</dbReference>
<evidence type="ECO:0000256" key="1">
    <source>
        <dbReference type="ARBA" id="ARBA00022786"/>
    </source>
</evidence>
<dbReference type="Gene3D" id="1.20.1280.50">
    <property type="match status" value="1"/>
</dbReference>
<dbReference type="Gene3D" id="3.80.10.10">
    <property type="entry name" value="Ribonuclease Inhibitor"/>
    <property type="match status" value="1"/>
</dbReference>
<dbReference type="Proteomes" id="UP001066276">
    <property type="component" value="Chromosome 3_2"/>
</dbReference>
<dbReference type="SMART" id="SM00367">
    <property type="entry name" value="LRR_CC"/>
    <property type="match status" value="3"/>
</dbReference>
<dbReference type="GO" id="GO:0005737">
    <property type="term" value="C:cytoplasm"/>
    <property type="evidence" value="ECO:0007669"/>
    <property type="project" value="TreeGrafter"/>
</dbReference>